<proteinExistence type="predicted"/>
<feature type="compositionally biased region" description="Basic and acidic residues" evidence="1">
    <location>
        <begin position="388"/>
        <end position="400"/>
    </location>
</feature>
<evidence type="ECO:0000313" key="2">
    <source>
        <dbReference type="EMBL" id="KQC85087.1"/>
    </source>
</evidence>
<comment type="caution">
    <text evidence="2">The sequence shown here is derived from an EMBL/GenBank/DDBJ whole genome shotgun (WGS) entry which is preliminary data.</text>
</comment>
<protein>
    <recommendedName>
        <fullName evidence="4">DHHW protein</fullName>
    </recommendedName>
</protein>
<name>A0AAW3JQU5_9FIRM</name>
<accession>A0AAW3JQU5</accession>
<evidence type="ECO:0000313" key="3">
    <source>
        <dbReference type="Proteomes" id="UP000050833"/>
    </source>
</evidence>
<reference evidence="2 3" key="1">
    <citation type="submission" date="2015-10" db="EMBL/GenBank/DDBJ databases">
        <title>Butyribacter intestini gen. nov., sp. nov., a butyric acid-producing bacterium of the family Lachnospiraceae isolated from the human faeces.</title>
        <authorList>
            <person name="Zou Y."/>
            <person name="Xue W."/>
            <person name="Luo G."/>
            <person name="Lv M."/>
        </authorList>
    </citation>
    <scope>NUCLEOTIDE SEQUENCE [LARGE SCALE GENOMIC DNA]</scope>
    <source>
        <strain evidence="2 3">TF01-11</strain>
    </source>
</reference>
<dbReference type="Pfam" id="PF14286">
    <property type="entry name" value="DHHW"/>
    <property type="match status" value="1"/>
</dbReference>
<keyword evidence="3" id="KW-1185">Reference proteome</keyword>
<feature type="region of interest" description="Disordered" evidence="1">
    <location>
        <begin position="388"/>
        <end position="413"/>
    </location>
</feature>
<sequence length="413" mass="48130">MRKYLSVIVFLCVIFGFTIGSAVVPSKKFSEMEKRNLQQKPKVSVSSVVKGSYQKKYEKYLSDQFFLRDKWVNIYAQLEKNTGKKEINNVYIGKDDYLIEKYSERDFDDELQKMNVKNLASFLDVCSEELGKSNVTCMFVPSKIDVLRNKLSVLEEDYDGSKIVERVRSKVKNKDRVVNLADVLKKRSNEYIYYRSDHHWTTLGAYYAYQEYEKLNGRTAPALKEYKQKVVFDDFLGTTYSKSHVPVKKDEVTTFSRGDEKVSINGNNGEFTSNSFYFEDVAKKSSDRYQLFFSKNTGKIEVTTSAKNNKVLLVLKDSYANCFIPFLSNEYSKIIMIDCRYTKMKMKQIFRQYPEITNVLVMYNIEKFRKDTHISSLQMSLDELKAARTKTNDKDKKDKDSEEDIFSGLVSLD</sequence>
<dbReference type="RefSeq" id="WP_055944587.1">
    <property type="nucleotide sequence ID" value="NZ_LLKB01000005.1"/>
</dbReference>
<organism evidence="2 3">
    <name type="scientific">Butyribacter intestini</name>
    <dbReference type="NCBI Taxonomy" id="1703332"/>
    <lineage>
        <taxon>Bacteria</taxon>
        <taxon>Bacillati</taxon>
        <taxon>Bacillota</taxon>
        <taxon>Clostridia</taxon>
        <taxon>Lachnospirales</taxon>
        <taxon>Lachnospiraceae</taxon>
        <taxon>Butyribacter</taxon>
    </lineage>
</organism>
<gene>
    <name evidence="2" type="ORF">APZ18_10300</name>
</gene>
<dbReference type="InterPro" id="IPR025945">
    <property type="entry name" value="DHHW"/>
</dbReference>
<dbReference type="AlphaFoldDB" id="A0AAW3JQU5"/>
<evidence type="ECO:0008006" key="4">
    <source>
        <dbReference type="Google" id="ProtNLM"/>
    </source>
</evidence>
<dbReference type="Proteomes" id="UP000050833">
    <property type="component" value="Unassembled WGS sequence"/>
</dbReference>
<dbReference type="EMBL" id="LLKB01000005">
    <property type="protein sequence ID" value="KQC85087.1"/>
    <property type="molecule type" value="Genomic_DNA"/>
</dbReference>
<evidence type="ECO:0000256" key="1">
    <source>
        <dbReference type="SAM" id="MobiDB-lite"/>
    </source>
</evidence>